<feature type="coiled-coil region" evidence="1">
    <location>
        <begin position="622"/>
        <end position="744"/>
    </location>
</feature>
<organism evidence="2 3">
    <name type="scientific">Callipepla squamata</name>
    <name type="common">Scaled quail</name>
    <dbReference type="NCBI Taxonomy" id="9009"/>
    <lineage>
        <taxon>Eukaryota</taxon>
        <taxon>Metazoa</taxon>
        <taxon>Chordata</taxon>
        <taxon>Craniata</taxon>
        <taxon>Vertebrata</taxon>
        <taxon>Euteleostomi</taxon>
        <taxon>Archelosauria</taxon>
        <taxon>Archosauria</taxon>
        <taxon>Dinosauria</taxon>
        <taxon>Saurischia</taxon>
        <taxon>Theropoda</taxon>
        <taxon>Coelurosauria</taxon>
        <taxon>Aves</taxon>
        <taxon>Neognathae</taxon>
        <taxon>Galloanserae</taxon>
        <taxon>Galliformes</taxon>
        <taxon>Odontophoridae</taxon>
        <taxon>Callipepla</taxon>
    </lineage>
</organism>
<sequence>MLKSKSSGKKEVLEAQKQMSVFQNSLQEQNARLEMLHQRAHDLEVQLEYSQKNTKDKEYLLALMEEGTIQQLYENIGDKEEHIKRLQDLLASGRFNLSVLEHTLSLQDSEITELKNEVTLTKMKEQQHIEELKANHEKDVFRQLEHLKAELEKCHRKETGEAKQLYEEEMILNYKSELEQLKKEFSDLNSEEHVQNLSRIIIDLSNSLHKSEISKENLRKKLENQQENFQREKTEVEIQYRVLINDLKSQLAKAEEQVKEPQQYEQEKQHLNEEIQKLNYFIQELNKKQLFEAEKNKDAKQKHDEETVSNKNLKKLREKQTLPGMLELQTVKLEEMLSKSFQFKEEELNPEEQEFQCQPVIDSSRDDLEEISCSKIKEHDENSGDHLSEEPLSELGFFTTDEEILSKYLVFTERPERSYVSGCSEGYTIEEDKCRKFGLGSSVLSDPSMDFKTPQLNFDEKTCHSSLTEEIFEETKVETENFISFLSDGFPLQNKISDYDDAVKDDETVCLVERCVKLTEQLHKKESALKKSHQETQETVEKWKKIIAELCEINVELNKEREARLCCEEQLLQKTEKEKELENKMNLLVKQQNEDGSQPYCAIEPLAPASKSSTWQQMVKDLQEERQKSSAWQEMVKDLQGEKEMLLVQLQTQEQLMKEVQEQKTASDSVTSEVQSLFGRQLAALQSQRDQMQNQLDAQKAENQRITELLGQKTILEESVLKERELLKAEISNKEQDLVLLMKEKIALGERLSVMEEDLVKAEKALAANASIVADLEKNIHEVKAEVQNVKEIQEFERLRYEDRLNFSNVEINKLHAEIKAKNTEYSEKESQLIDEIAHLKKVHLELENHVQESFQSAQDAKKAQSEIVVYYKEEIVKMESQHLTELTKLNLTHKKEIEELNAEIKHEVEKQKKLEEERVEQLALVKKVHEREHDREISELITKHKEEMEELRAELNKEKLHLLDELEQQMAATHKAEIEHAQLQSQVK</sequence>
<feature type="coiled-coil region" evidence="1">
    <location>
        <begin position="171"/>
        <end position="288"/>
    </location>
</feature>
<name>A0A226N1S7_CALSU</name>
<evidence type="ECO:0008006" key="4">
    <source>
        <dbReference type="Google" id="ProtNLM"/>
    </source>
</evidence>
<feature type="coiled-coil region" evidence="1">
    <location>
        <begin position="884"/>
        <end position="973"/>
    </location>
</feature>
<dbReference type="EMBL" id="MCFN01000272">
    <property type="protein sequence ID" value="OXB61462.1"/>
    <property type="molecule type" value="Genomic_DNA"/>
</dbReference>
<feature type="coiled-coil region" evidence="1">
    <location>
        <begin position="26"/>
        <end position="117"/>
    </location>
</feature>
<proteinExistence type="predicted"/>
<evidence type="ECO:0000313" key="3">
    <source>
        <dbReference type="Proteomes" id="UP000198323"/>
    </source>
</evidence>
<dbReference type="AlphaFoldDB" id="A0A226N1S7"/>
<dbReference type="OrthoDB" id="2020852at2759"/>
<keyword evidence="1" id="KW-0175">Coiled coil</keyword>
<feature type="coiled-coil region" evidence="1">
    <location>
        <begin position="773"/>
        <end position="832"/>
    </location>
</feature>
<dbReference type="Proteomes" id="UP000198323">
    <property type="component" value="Unassembled WGS sequence"/>
</dbReference>
<protein>
    <recommendedName>
        <fullName evidence="4">Pericentrin/AKAP-450 centrosomal targeting domain-containing protein</fullName>
    </recommendedName>
</protein>
<evidence type="ECO:0000313" key="2">
    <source>
        <dbReference type="EMBL" id="OXB61462.1"/>
    </source>
</evidence>
<keyword evidence="3" id="KW-1185">Reference proteome</keyword>
<dbReference type="STRING" id="9009.A0A226N1S7"/>
<evidence type="ECO:0000256" key="1">
    <source>
        <dbReference type="SAM" id="Coils"/>
    </source>
</evidence>
<gene>
    <name evidence="2" type="ORF">ASZ78_010218</name>
</gene>
<reference evidence="2 3" key="1">
    <citation type="submission" date="2016-07" db="EMBL/GenBank/DDBJ databases">
        <title>Disparate Historic Effective Population Sizes Predicted by Modern Levels of Genome Diversity for the Scaled Quail (Callipepla squamata) and the Northern Bobwhite (Colinus virginianus): Inferences from First and Second Generation Draft Genome Assemblies for Sympatric New World Quail.</title>
        <authorList>
            <person name="Oldeschulte D.L."/>
            <person name="Halley Y.A."/>
            <person name="Bhattarai E.K."/>
            <person name="Brashear W.A."/>
            <person name="Hill J."/>
            <person name="Metz R.P."/>
            <person name="Johnson C.D."/>
            <person name="Rollins D."/>
            <person name="Peterson M.J."/>
            <person name="Bickhart D.M."/>
            <person name="Decker J.E."/>
            <person name="Seabury C.M."/>
        </authorList>
    </citation>
    <scope>NUCLEOTIDE SEQUENCE [LARGE SCALE GENOMIC DNA]</scope>
    <source>
        <strain evidence="2 3">Texas</strain>
        <tissue evidence="2">Leg muscle</tissue>
    </source>
</reference>
<comment type="caution">
    <text evidence="2">The sequence shown here is derived from an EMBL/GenBank/DDBJ whole genome shotgun (WGS) entry which is preliminary data.</text>
</comment>
<accession>A0A226N1S7</accession>